<feature type="domain" description="Glucosyltransferase 3-like C-terminal" evidence="1">
    <location>
        <begin position="274"/>
        <end position="333"/>
    </location>
</feature>
<comment type="caution">
    <text evidence="2">The sequence shown here is derived from an EMBL/GenBank/DDBJ whole genome shotgun (WGS) entry which is preliminary data.</text>
</comment>
<evidence type="ECO:0000313" key="2">
    <source>
        <dbReference type="EMBL" id="NEU03922.1"/>
    </source>
</evidence>
<protein>
    <submittedName>
        <fullName evidence="2">Glycosyltransferase family 4 protein</fullName>
    </submittedName>
</protein>
<dbReference type="Proteomes" id="UP000481872">
    <property type="component" value="Unassembled WGS sequence"/>
</dbReference>
<proteinExistence type="predicted"/>
<dbReference type="RefSeq" id="WP_199869206.1">
    <property type="nucleotide sequence ID" value="NZ_JAAGPU010000003.1"/>
</dbReference>
<gene>
    <name evidence="2" type="ORF">G3M99_03425</name>
</gene>
<reference evidence="2 3" key="1">
    <citation type="submission" date="2020-02" db="EMBL/GenBank/DDBJ databases">
        <title>Genome assembly of a novel Clostridium senegalense strain.</title>
        <authorList>
            <person name="Gupta T.B."/>
            <person name="Jauregui R."/>
            <person name="Maclean P."/>
            <person name="Nawarathana A."/>
            <person name="Brightwell G."/>
        </authorList>
    </citation>
    <scope>NUCLEOTIDE SEQUENCE [LARGE SCALE GENOMIC DNA]</scope>
    <source>
        <strain evidence="2 3">AGRFS4</strain>
    </source>
</reference>
<organism evidence="2 3">
    <name type="scientific">Clostridium senegalense</name>
    <dbReference type="NCBI Taxonomy" id="1465809"/>
    <lineage>
        <taxon>Bacteria</taxon>
        <taxon>Bacillati</taxon>
        <taxon>Bacillota</taxon>
        <taxon>Clostridia</taxon>
        <taxon>Eubacteriales</taxon>
        <taxon>Clostridiaceae</taxon>
        <taxon>Clostridium</taxon>
    </lineage>
</organism>
<evidence type="ECO:0000313" key="3">
    <source>
        <dbReference type="Proteomes" id="UP000481872"/>
    </source>
</evidence>
<dbReference type="EMBL" id="JAAGPU010000003">
    <property type="protein sequence ID" value="NEU03922.1"/>
    <property type="molecule type" value="Genomic_DNA"/>
</dbReference>
<accession>A0A6M0H2R3</accession>
<evidence type="ECO:0000259" key="1">
    <source>
        <dbReference type="Pfam" id="PF26337"/>
    </source>
</evidence>
<name>A0A6M0H2R3_9CLOT</name>
<dbReference type="InterPro" id="IPR058592">
    <property type="entry name" value="Gtf3_C"/>
</dbReference>
<dbReference type="Gene3D" id="3.40.50.2000">
    <property type="entry name" value="Glycogen Phosphorylase B"/>
    <property type="match status" value="1"/>
</dbReference>
<dbReference type="Pfam" id="PF26337">
    <property type="entry name" value="Gtf3_C"/>
    <property type="match status" value="1"/>
</dbReference>
<dbReference type="GO" id="GO:0016757">
    <property type="term" value="F:glycosyltransferase activity"/>
    <property type="evidence" value="ECO:0007669"/>
    <property type="project" value="InterPro"/>
</dbReference>
<sequence>MKKKCIFHIPFKIDKNYAAASQLRPMKMIQAFKDIGYDVDVVSGYGKERKEKIKVIKDNIKKGVKYDFMYSESSTEPTLLTEKNHLPLFPLMDFSFMKFCKKNNIRIGLFYRDIHWKFDQYKKSVGFLKRSVAYGFYYYDLFMYNKILDVMFLPSIEMGKYIPLNYNYERMKLPSGCDYIDCGYNHNKVHNDKINILYTGGLGNLYDLELVFKIINEDENYTLTIVCRENEWKSQENKYKRYINDRIKILHLKGKELDEEAKNADVFCLLAKPSHYWEFAMPMKLFYYLSHKKPIIAVKGTIGGRFIEENKIGYTCEYELDSIKNKLNEIYENRSDLEFKFRNMNEVFEKNTWQQRAREVKEELMKSNF</sequence>
<keyword evidence="3" id="KW-1185">Reference proteome</keyword>
<dbReference type="SUPFAM" id="SSF53756">
    <property type="entry name" value="UDP-Glycosyltransferase/glycogen phosphorylase"/>
    <property type="match status" value="1"/>
</dbReference>
<dbReference type="AlphaFoldDB" id="A0A6M0H2R3"/>
<keyword evidence="2" id="KW-0808">Transferase</keyword>